<feature type="compositionally biased region" description="Acidic residues" evidence="1">
    <location>
        <begin position="226"/>
        <end position="242"/>
    </location>
</feature>
<feature type="compositionally biased region" description="Low complexity" evidence="1">
    <location>
        <begin position="459"/>
        <end position="473"/>
    </location>
</feature>
<protein>
    <submittedName>
        <fullName evidence="2">Uncharacterized protein</fullName>
    </submittedName>
</protein>
<feature type="compositionally biased region" description="Polar residues" evidence="1">
    <location>
        <begin position="194"/>
        <end position="206"/>
    </location>
</feature>
<dbReference type="AlphaFoldDB" id="A0A1B9GJN8"/>
<feature type="compositionally biased region" description="Polar residues" evidence="1">
    <location>
        <begin position="110"/>
        <end position="123"/>
    </location>
</feature>
<dbReference type="OrthoDB" id="2596590at2759"/>
<feature type="region of interest" description="Disordered" evidence="1">
    <location>
        <begin position="89"/>
        <end position="295"/>
    </location>
</feature>
<proteinExistence type="predicted"/>
<feature type="compositionally biased region" description="Acidic residues" evidence="1">
    <location>
        <begin position="745"/>
        <end position="764"/>
    </location>
</feature>
<dbReference type="STRING" id="1296120.A0A1B9GJN8"/>
<reference evidence="3" key="2">
    <citation type="submission" date="2013-12" db="EMBL/GenBank/DDBJ databases">
        <title>Evolution of pathogenesis and genome organization in the Tremellales.</title>
        <authorList>
            <person name="Cuomo C."/>
            <person name="Litvintseva A."/>
            <person name="Heitman J."/>
            <person name="Chen Y."/>
            <person name="Sun S."/>
            <person name="Springer D."/>
            <person name="Dromer F."/>
            <person name="Young S."/>
            <person name="Zeng Q."/>
            <person name="Chapman S."/>
            <person name="Gujja S."/>
            <person name="Saif S."/>
            <person name="Birren B."/>
        </authorList>
    </citation>
    <scope>NUCLEOTIDE SEQUENCE [LARGE SCALE GENOMIC DNA]</scope>
    <source>
        <strain evidence="3">BCC8398</strain>
    </source>
</reference>
<evidence type="ECO:0000256" key="1">
    <source>
        <dbReference type="SAM" id="MobiDB-lite"/>
    </source>
</evidence>
<feature type="compositionally biased region" description="Polar residues" evidence="1">
    <location>
        <begin position="92"/>
        <end position="101"/>
    </location>
</feature>
<feature type="compositionally biased region" description="Low complexity" evidence="1">
    <location>
        <begin position="654"/>
        <end position="680"/>
    </location>
</feature>
<sequence>MNVDGQIPSGGSGTGGLPAMAFGHRVQPNEGLRFATTTNAFGLASPSTSASLSNASTSVSVSAGHSSAAPTSIFGTTAGGSGAGMGMKVDTSPPSAGTVTTRRLRRPSMLSLTQNASFSSNDSGKADDEATPLHEAPSSATLGGEMGTGIVQDPSSSKAPQLLHRARAPPPTSGLFTAATIQPSPRWPGRGGSFANSLIRRTSSAPSIPFEDLKTSTPPIPQAAQLEDDPEEDSIMDTEGDGDQGGGAKSPLKWAPSHLQSSTASRRKGKARMDDLDLSPPQTATTIHVAPFSGRPLPSALMQTIASEQAPLDHEMQSEARLQRFLLSHPQKLPLTPRAPKGSRGRFPDQVGGDDDDEDEFPIHLGAGRRTSSWTRRNWMDRARMDDSDSDSDDVLEDIGPGGVEPVNSAFAAGMDMDRPGSSSSSGMWMSANRSDSGKSTPGRTENPDGSTTSSGPSQQQQTQQRQQQQQQQSIINPFPTPPSGSSAVWPNAAPTSGPGSALRSTRLSFSSAGAGLVPSPGNFGLPSAFGTLGMGGIGTPVGSPTVERLELGASPGAGPGGVGSPGLMQYRESQGGQATVRPGKRKAQAEDRFDPYKRTRGSSPSLMNSSPFPISPSRTSSIPIPQSPSHAPLYPSALSTSLGRGHHGHPRAAHPYTRPMASRSRAASPALSIGSAGGLSSSFGNNGVGSGSMMARSFSLSGGGASASGEGKNNGNGNGNGTGFGLGGQQLGGLGLLSIQNSVSEEDEKEDTDEVEEMRMEED</sequence>
<feature type="compositionally biased region" description="Polar residues" evidence="1">
    <location>
        <begin position="484"/>
        <end position="505"/>
    </location>
</feature>
<gene>
    <name evidence="2" type="ORF">I316_07164</name>
</gene>
<feature type="compositionally biased region" description="Low complexity" evidence="1">
    <location>
        <begin position="610"/>
        <end position="630"/>
    </location>
</feature>
<organism evidence="2 3">
    <name type="scientific">Kwoniella heveanensis BCC8398</name>
    <dbReference type="NCBI Taxonomy" id="1296120"/>
    <lineage>
        <taxon>Eukaryota</taxon>
        <taxon>Fungi</taxon>
        <taxon>Dikarya</taxon>
        <taxon>Basidiomycota</taxon>
        <taxon>Agaricomycotina</taxon>
        <taxon>Tremellomycetes</taxon>
        <taxon>Tremellales</taxon>
        <taxon>Cryptococcaceae</taxon>
        <taxon>Kwoniella</taxon>
    </lineage>
</organism>
<feature type="compositionally biased region" description="Basic and acidic residues" evidence="1">
    <location>
        <begin position="588"/>
        <end position="598"/>
    </location>
</feature>
<feature type="compositionally biased region" description="Low complexity" evidence="1">
    <location>
        <begin position="421"/>
        <end position="431"/>
    </location>
</feature>
<evidence type="ECO:0000313" key="2">
    <source>
        <dbReference type="EMBL" id="OCF31196.1"/>
    </source>
</evidence>
<evidence type="ECO:0000313" key="3">
    <source>
        <dbReference type="Proteomes" id="UP000092666"/>
    </source>
</evidence>
<feature type="region of interest" description="Disordered" evidence="1">
    <location>
        <begin position="701"/>
        <end position="764"/>
    </location>
</feature>
<feature type="region of interest" description="Disordered" evidence="1">
    <location>
        <begin position="557"/>
        <end position="680"/>
    </location>
</feature>
<dbReference type="EMBL" id="KV700137">
    <property type="protein sequence ID" value="OCF31196.1"/>
    <property type="molecule type" value="Genomic_DNA"/>
</dbReference>
<name>A0A1B9GJN8_9TREE</name>
<feature type="region of interest" description="Disordered" evidence="1">
    <location>
        <begin position="327"/>
        <end position="365"/>
    </location>
</feature>
<reference evidence="2 3" key="1">
    <citation type="submission" date="2013-07" db="EMBL/GenBank/DDBJ databases">
        <title>The Genome Sequence of Cryptococcus heveanensis BCC8398.</title>
        <authorList>
            <consortium name="The Broad Institute Genome Sequencing Platform"/>
            <person name="Cuomo C."/>
            <person name="Litvintseva A."/>
            <person name="Chen Y."/>
            <person name="Heitman J."/>
            <person name="Sun S."/>
            <person name="Springer D."/>
            <person name="Dromer F."/>
            <person name="Young S.K."/>
            <person name="Zeng Q."/>
            <person name="Gargeya S."/>
            <person name="Fitzgerald M."/>
            <person name="Abouelleil A."/>
            <person name="Alvarado L."/>
            <person name="Berlin A.M."/>
            <person name="Chapman S.B."/>
            <person name="Dewar J."/>
            <person name="Goldberg J."/>
            <person name="Griggs A."/>
            <person name="Gujja S."/>
            <person name="Hansen M."/>
            <person name="Howarth C."/>
            <person name="Imamovic A."/>
            <person name="Larimer J."/>
            <person name="McCowan C."/>
            <person name="Murphy C."/>
            <person name="Pearson M."/>
            <person name="Priest M."/>
            <person name="Roberts A."/>
            <person name="Saif S."/>
            <person name="Shea T."/>
            <person name="Sykes S."/>
            <person name="Wortman J."/>
            <person name="Nusbaum C."/>
            <person name="Birren B."/>
        </authorList>
    </citation>
    <scope>NUCLEOTIDE SEQUENCE [LARGE SCALE GENOMIC DNA]</scope>
    <source>
        <strain evidence="2 3">BCC8398</strain>
    </source>
</reference>
<accession>A0A1B9GJN8</accession>
<feature type="compositionally biased region" description="Polar residues" evidence="1">
    <location>
        <begin position="432"/>
        <end position="458"/>
    </location>
</feature>
<feature type="compositionally biased region" description="Acidic residues" evidence="1">
    <location>
        <begin position="388"/>
        <end position="397"/>
    </location>
</feature>
<feature type="compositionally biased region" description="Gly residues" evidence="1">
    <location>
        <begin position="702"/>
        <end position="736"/>
    </location>
</feature>
<dbReference type="Proteomes" id="UP000092666">
    <property type="component" value="Unassembled WGS sequence"/>
</dbReference>
<keyword evidence="3" id="KW-1185">Reference proteome</keyword>
<feature type="region of interest" description="Disordered" evidence="1">
    <location>
        <begin position="384"/>
        <end position="505"/>
    </location>
</feature>